<reference evidence="3" key="1">
    <citation type="journal article" date="2019" name="Int. J. Syst. Evol. Microbiol.">
        <title>The Global Catalogue of Microorganisms (GCM) 10K type strain sequencing project: providing services to taxonomists for standard genome sequencing and annotation.</title>
        <authorList>
            <consortium name="The Broad Institute Genomics Platform"/>
            <consortium name="The Broad Institute Genome Sequencing Center for Infectious Disease"/>
            <person name="Wu L."/>
            <person name="Ma J."/>
        </authorList>
    </citation>
    <scope>NUCLEOTIDE SEQUENCE [LARGE SCALE GENOMIC DNA]</scope>
    <source>
        <strain evidence="3">JCM 17986</strain>
    </source>
</reference>
<feature type="region of interest" description="Disordered" evidence="1">
    <location>
        <begin position="382"/>
        <end position="435"/>
    </location>
</feature>
<dbReference type="EMBL" id="BAABHS010000024">
    <property type="protein sequence ID" value="GAA4981433.1"/>
    <property type="molecule type" value="Genomic_DNA"/>
</dbReference>
<feature type="region of interest" description="Disordered" evidence="1">
    <location>
        <begin position="339"/>
        <end position="367"/>
    </location>
</feature>
<keyword evidence="3" id="KW-1185">Reference proteome</keyword>
<name>A0ABP9HXB1_9ACTN</name>
<sequence length="435" mass="47181">MNPAHKRPRAAADQFLDRIVRASSTAELAVLVNQRLYEAQGNHVAIDFTGGDLYYTKFVALGVDQWLRHQPRHGRLRGLLYSDDLGPGPGTLGDSGNVSGRVRLSRAHFGNDRREEIPDFAARLGVSHLLDEAPEFVATLATLHELSHVEGMTLTELFVDDFIPNLLPGDVQLNLESVGTTLLLAKTRAEDTGESYEDIASHMIGRLAARNGPGHEGFALSPQLAMLNEHNIEVLIGTYAAMNKSEAFAESKTKLYVAGWDADEATTALAALGYSYGAITVDAGPFRDRMAHLRRSLDPRTGLPTADPVARQQEIDRQRYSARNVTRAHTANIRAALPLLPGLRPTGPRMFSEPRAPGMPAPTTSPGGMPFTPAPATTATFATVGLGPVSTLNTPRRPQAPDPPRAPRSTNSRTPDSRATPRDNTTARRSQEHGY</sequence>
<organism evidence="2 3">
    <name type="scientific">Yinghuangia aomiensis</name>
    <dbReference type="NCBI Taxonomy" id="676205"/>
    <lineage>
        <taxon>Bacteria</taxon>
        <taxon>Bacillati</taxon>
        <taxon>Actinomycetota</taxon>
        <taxon>Actinomycetes</taxon>
        <taxon>Kitasatosporales</taxon>
        <taxon>Streptomycetaceae</taxon>
        <taxon>Yinghuangia</taxon>
    </lineage>
</organism>
<gene>
    <name evidence="2" type="ORF">GCM10023205_58350</name>
</gene>
<evidence type="ECO:0000256" key="1">
    <source>
        <dbReference type="SAM" id="MobiDB-lite"/>
    </source>
</evidence>
<protein>
    <submittedName>
        <fullName evidence="2">Uncharacterized protein</fullName>
    </submittedName>
</protein>
<feature type="compositionally biased region" description="Basic and acidic residues" evidence="1">
    <location>
        <begin position="415"/>
        <end position="435"/>
    </location>
</feature>
<accession>A0ABP9HXB1</accession>
<dbReference type="Proteomes" id="UP001500466">
    <property type="component" value="Unassembled WGS sequence"/>
</dbReference>
<feature type="compositionally biased region" description="Low complexity" evidence="1">
    <location>
        <begin position="339"/>
        <end position="349"/>
    </location>
</feature>
<proteinExistence type="predicted"/>
<evidence type="ECO:0000313" key="2">
    <source>
        <dbReference type="EMBL" id="GAA4981433.1"/>
    </source>
</evidence>
<dbReference type="RefSeq" id="WP_345678709.1">
    <property type="nucleotide sequence ID" value="NZ_BAABHS010000024.1"/>
</dbReference>
<comment type="caution">
    <text evidence="2">The sequence shown here is derived from an EMBL/GenBank/DDBJ whole genome shotgun (WGS) entry which is preliminary data.</text>
</comment>
<evidence type="ECO:0000313" key="3">
    <source>
        <dbReference type="Proteomes" id="UP001500466"/>
    </source>
</evidence>